<evidence type="ECO:0000313" key="2">
    <source>
        <dbReference type="EMBL" id="QHT70500.1"/>
    </source>
</evidence>
<dbReference type="RefSeq" id="WP_162446477.1">
    <property type="nucleotide sequence ID" value="NZ_CP048222.1"/>
</dbReference>
<dbReference type="Pfam" id="PF13699">
    <property type="entry name" value="eCIS_core"/>
    <property type="match status" value="1"/>
</dbReference>
<dbReference type="KEGG" id="rhoz:GXP67_29540"/>
<dbReference type="EMBL" id="CP048222">
    <property type="protein sequence ID" value="QHT70500.1"/>
    <property type="molecule type" value="Genomic_DNA"/>
</dbReference>
<feature type="domain" description="eCIS core" evidence="1">
    <location>
        <begin position="166"/>
        <end position="242"/>
    </location>
</feature>
<accession>A0A6C0GSQ9</accession>
<gene>
    <name evidence="2" type="ORF">GXP67_29540</name>
</gene>
<proteinExistence type="predicted"/>
<reference evidence="2 3" key="1">
    <citation type="submission" date="2020-01" db="EMBL/GenBank/DDBJ databases">
        <authorList>
            <person name="Kim M.K."/>
        </authorList>
    </citation>
    <scope>NUCLEOTIDE SEQUENCE [LARGE SCALE GENOMIC DNA]</scope>
    <source>
        <strain evidence="2 3">172606-1</strain>
    </source>
</reference>
<evidence type="ECO:0000313" key="3">
    <source>
        <dbReference type="Proteomes" id="UP000480178"/>
    </source>
</evidence>
<dbReference type="InterPro" id="IPR025295">
    <property type="entry name" value="eCIS_core_dom"/>
</dbReference>
<sequence length="259" mass="28404">MATETIKEQKGTILRKHVSRKADSNDLHSYGQAIEHSMNFGNGGYTNQVVQAMYGYSHQVPLQLKAEPEDEPQAPQEIPLQRKLTIGSPDDNYEKEADAIANQVMQMPEPAVQRKCAHCQAEEGKVQLKPAASSITPFIQTKASQAGTTTDAISHQLESSRGGGSPMADHTRNFMENRFGADFTDFRIHTGSQAVQLSHQLNAQAFTTGKDIYFNEGNYSPESSGGKHLLAHELTHTIQQAGLYRKKDTFADTCDPAAG</sequence>
<dbReference type="AlphaFoldDB" id="A0A6C0GSQ9"/>
<keyword evidence="3" id="KW-1185">Reference proteome</keyword>
<evidence type="ECO:0000259" key="1">
    <source>
        <dbReference type="Pfam" id="PF13699"/>
    </source>
</evidence>
<organism evidence="2 3">
    <name type="scientific">Rhodocytophaga rosea</name>
    <dbReference type="NCBI Taxonomy" id="2704465"/>
    <lineage>
        <taxon>Bacteria</taxon>
        <taxon>Pseudomonadati</taxon>
        <taxon>Bacteroidota</taxon>
        <taxon>Cytophagia</taxon>
        <taxon>Cytophagales</taxon>
        <taxon>Rhodocytophagaceae</taxon>
        <taxon>Rhodocytophaga</taxon>
    </lineage>
</organism>
<name>A0A6C0GSQ9_9BACT</name>
<protein>
    <submittedName>
        <fullName evidence="2">DUF4157 domain-containing protein</fullName>
    </submittedName>
</protein>
<dbReference type="Proteomes" id="UP000480178">
    <property type="component" value="Chromosome"/>
</dbReference>